<dbReference type="EMBL" id="JBHSQH010000001">
    <property type="protein sequence ID" value="MFC5970955.1"/>
    <property type="molecule type" value="Genomic_DNA"/>
</dbReference>
<sequence>MQLGVEMEFWVVDEMGDLCAGHDLTEAHENAVPEFVESLVEITTPPRGSTAGIAESLTDVLDTLLRGARETNRRLVPLGTPLTANGSPVTSSRGDMLERIYGEGFEVAKNCAGTHVHFEQGNVARQLNLLTALDPALALVSSSPFYEGERLATSSRAYAYRYKAGHNFGKFRDLWEYTDDPDEWERRLQWLYEELRSMALNRGVSTEEYTDYFDPENVVMTPIRLRSETPTVEWRSPDTSLPSQVVTLLEDLAPLMAQTDDLPVEVGDPGVTNDAIGVPAYAELQQLSSAAIERGLTSPFVWKYLERYGIDTTRYHPLSGQFYAGDTIPEERARRVRLEAARLLERDVDALHTTVTARR</sequence>
<dbReference type="Pfam" id="PF04107">
    <property type="entry name" value="GCS2"/>
    <property type="match status" value="1"/>
</dbReference>
<dbReference type="GO" id="GO:0016874">
    <property type="term" value="F:ligase activity"/>
    <property type="evidence" value="ECO:0007669"/>
    <property type="project" value="UniProtKB-KW"/>
</dbReference>
<accession>A0ABD5RKF1</accession>
<dbReference type="InterPro" id="IPR006336">
    <property type="entry name" value="GCS2"/>
</dbReference>
<proteinExistence type="predicted"/>
<dbReference type="InterPro" id="IPR014746">
    <property type="entry name" value="Gln_synth/guanido_kin_cat_dom"/>
</dbReference>
<keyword evidence="1" id="KW-0436">Ligase</keyword>
<dbReference type="AlphaFoldDB" id="A0ABD5RKF1"/>
<dbReference type="Gene3D" id="3.30.590.20">
    <property type="match status" value="1"/>
</dbReference>
<dbReference type="RefSeq" id="WP_247413869.1">
    <property type="nucleotide sequence ID" value="NZ_JALLGW010000001.1"/>
</dbReference>
<reference evidence="1 2" key="1">
    <citation type="journal article" date="2019" name="Int. J. Syst. Evol. Microbiol.">
        <title>The Global Catalogue of Microorganisms (GCM) 10K type strain sequencing project: providing services to taxonomists for standard genome sequencing and annotation.</title>
        <authorList>
            <consortium name="The Broad Institute Genomics Platform"/>
            <consortium name="The Broad Institute Genome Sequencing Center for Infectious Disease"/>
            <person name="Wu L."/>
            <person name="Ma J."/>
        </authorList>
    </citation>
    <scope>NUCLEOTIDE SEQUENCE [LARGE SCALE GENOMIC DNA]</scope>
    <source>
        <strain evidence="1 2">CGMCC 1.12543</strain>
    </source>
</reference>
<organism evidence="1 2">
    <name type="scientific">Halomarina salina</name>
    <dbReference type="NCBI Taxonomy" id="1872699"/>
    <lineage>
        <taxon>Archaea</taxon>
        <taxon>Methanobacteriati</taxon>
        <taxon>Methanobacteriota</taxon>
        <taxon>Stenosarchaea group</taxon>
        <taxon>Halobacteria</taxon>
        <taxon>Halobacteriales</taxon>
        <taxon>Natronomonadaceae</taxon>
        <taxon>Halomarina</taxon>
    </lineage>
</organism>
<evidence type="ECO:0000313" key="1">
    <source>
        <dbReference type="EMBL" id="MFC5970955.1"/>
    </source>
</evidence>
<comment type="caution">
    <text evidence="1">The sequence shown here is derived from an EMBL/GenBank/DDBJ whole genome shotgun (WGS) entry which is preliminary data.</text>
</comment>
<protein>
    <submittedName>
        <fullName evidence="1">Glutamate-cysteine ligase family protein</fullName>
    </submittedName>
</protein>
<gene>
    <name evidence="1" type="ORF">ACFPYI_06375</name>
</gene>
<keyword evidence="2" id="KW-1185">Reference proteome</keyword>
<name>A0ABD5RKF1_9EURY</name>
<dbReference type="Proteomes" id="UP001596099">
    <property type="component" value="Unassembled WGS sequence"/>
</dbReference>
<evidence type="ECO:0000313" key="2">
    <source>
        <dbReference type="Proteomes" id="UP001596099"/>
    </source>
</evidence>
<dbReference type="InterPro" id="IPR050141">
    <property type="entry name" value="GCL_type2/YbdK_subfam"/>
</dbReference>
<dbReference type="PANTHER" id="PTHR36510:SF1">
    <property type="entry name" value="GLUTAMATE--CYSTEINE LIGASE 2-RELATED"/>
    <property type="match status" value="1"/>
</dbReference>
<dbReference type="PANTHER" id="PTHR36510">
    <property type="entry name" value="GLUTAMATE--CYSTEINE LIGASE 2-RELATED"/>
    <property type="match status" value="1"/>
</dbReference>
<dbReference type="SUPFAM" id="SSF55931">
    <property type="entry name" value="Glutamine synthetase/guanido kinase"/>
    <property type="match status" value="1"/>
</dbReference>